<dbReference type="Gene3D" id="2.60.20.10">
    <property type="entry name" value="Crystallins"/>
    <property type="match status" value="1"/>
</dbReference>
<dbReference type="InterPro" id="IPR011024">
    <property type="entry name" value="G_crystallin-like"/>
</dbReference>
<reference evidence="3" key="1">
    <citation type="submission" date="2016-10" db="EMBL/GenBank/DDBJ databases">
        <authorList>
            <person name="Varghese N."/>
            <person name="Submissions S."/>
        </authorList>
    </citation>
    <scope>NUCLEOTIDE SEQUENCE [LARGE SCALE GENOMIC DNA]</scope>
    <source>
        <strain evidence="3">CGMCC 4.3568</strain>
    </source>
</reference>
<dbReference type="EMBL" id="FOKG01000009">
    <property type="protein sequence ID" value="SFB36215.1"/>
    <property type="molecule type" value="Genomic_DNA"/>
</dbReference>
<name>A0A1I1ADY5_9PSEU</name>
<dbReference type="Pfam" id="PF03995">
    <property type="entry name" value="Inhibitor_I36"/>
    <property type="match status" value="1"/>
</dbReference>
<organism evidence="2 3">
    <name type="scientific">Amycolatopsis marina</name>
    <dbReference type="NCBI Taxonomy" id="490629"/>
    <lineage>
        <taxon>Bacteria</taxon>
        <taxon>Bacillati</taxon>
        <taxon>Actinomycetota</taxon>
        <taxon>Actinomycetes</taxon>
        <taxon>Pseudonocardiales</taxon>
        <taxon>Pseudonocardiaceae</taxon>
        <taxon>Amycolatopsis</taxon>
    </lineage>
</organism>
<keyword evidence="3" id="KW-1185">Reference proteome</keyword>
<dbReference type="Proteomes" id="UP000243799">
    <property type="component" value="Unassembled WGS sequence"/>
</dbReference>
<dbReference type="AlphaFoldDB" id="A0A1I1ADY5"/>
<evidence type="ECO:0000313" key="3">
    <source>
        <dbReference type="Proteomes" id="UP000243799"/>
    </source>
</evidence>
<accession>A0A1I1ADY5</accession>
<feature type="chain" id="PRO_5017462784" evidence="1">
    <location>
        <begin position="27"/>
        <end position="135"/>
    </location>
</feature>
<evidence type="ECO:0000256" key="1">
    <source>
        <dbReference type="SAM" id="SignalP"/>
    </source>
</evidence>
<dbReference type="STRING" id="490629.SAMN05216266_10945"/>
<sequence length="135" mass="14363">MRKTAGVLVTVAAAGGLALMATPASADTAEVLAGSCSSGNICLFENNDFNQGNTNHWRDFRGNVSNFNNYNWVGSSDNMDNETSSIKNRVGCGVTLYQHVGYGGDSTYFRNGANDGFLANNKVGDNRASAVRKHC</sequence>
<evidence type="ECO:0000313" key="2">
    <source>
        <dbReference type="EMBL" id="SFB36215.1"/>
    </source>
</evidence>
<dbReference type="OrthoDB" id="3540900at2"/>
<keyword evidence="1" id="KW-0732">Signal</keyword>
<dbReference type="SUPFAM" id="SSF49695">
    <property type="entry name" value="gamma-Crystallin-like"/>
    <property type="match status" value="1"/>
</dbReference>
<dbReference type="RefSeq" id="WP_091674067.1">
    <property type="nucleotide sequence ID" value="NZ_FOKG01000009.1"/>
</dbReference>
<protein>
    <submittedName>
        <fullName evidence="2">Peptidase inhibitor family I36</fullName>
    </submittedName>
</protein>
<gene>
    <name evidence="2" type="ORF">SAMN05216266_10945</name>
</gene>
<proteinExistence type="predicted"/>
<feature type="signal peptide" evidence="1">
    <location>
        <begin position="1"/>
        <end position="26"/>
    </location>
</feature>